<organism evidence="4">
    <name type="scientific">Pseudo-nitzschia arenysensis</name>
    <dbReference type="NCBI Taxonomy" id="697910"/>
    <lineage>
        <taxon>Eukaryota</taxon>
        <taxon>Sar</taxon>
        <taxon>Stramenopiles</taxon>
        <taxon>Ochrophyta</taxon>
        <taxon>Bacillariophyta</taxon>
        <taxon>Bacillariophyceae</taxon>
        <taxon>Bacillariophycidae</taxon>
        <taxon>Bacillariales</taxon>
        <taxon>Bacillariaceae</taxon>
        <taxon>Pseudo-nitzschia</taxon>
    </lineage>
</organism>
<name>A0A7R9ZTR4_9STRA</name>
<reference evidence="4" key="1">
    <citation type="submission" date="2021-01" db="EMBL/GenBank/DDBJ databases">
        <authorList>
            <person name="Corre E."/>
            <person name="Pelletier E."/>
            <person name="Niang G."/>
            <person name="Scheremetjew M."/>
            <person name="Finn R."/>
            <person name="Kale V."/>
            <person name="Holt S."/>
            <person name="Cochrane G."/>
            <person name="Meng A."/>
            <person name="Brown T."/>
            <person name="Cohen L."/>
        </authorList>
    </citation>
    <scope>NUCLEOTIDE SEQUENCE</scope>
    <source>
        <strain evidence="4">B593</strain>
    </source>
</reference>
<dbReference type="PANTHER" id="PTHR45911:SF4">
    <property type="entry name" value="MULTIPLE C2 AND TRANSMEMBRANE DOMAIN-CONTAINING PROTEIN"/>
    <property type="match status" value="1"/>
</dbReference>
<evidence type="ECO:0000256" key="2">
    <source>
        <dbReference type="ARBA" id="ARBA00022837"/>
    </source>
</evidence>
<dbReference type="SUPFAM" id="SSF49562">
    <property type="entry name" value="C2 domain (Calcium/lipid-binding domain, CaLB)"/>
    <property type="match status" value="1"/>
</dbReference>
<dbReference type="AlphaFoldDB" id="A0A7R9ZTR4"/>
<keyword evidence="2" id="KW-0106">Calcium</keyword>
<accession>A0A7R9ZTR4</accession>
<dbReference type="PROSITE" id="PS50004">
    <property type="entry name" value="C2"/>
    <property type="match status" value="1"/>
</dbReference>
<dbReference type="PANTHER" id="PTHR45911">
    <property type="entry name" value="C2 DOMAIN-CONTAINING PROTEIN"/>
    <property type="match status" value="1"/>
</dbReference>
<sequence length="201" mass="22521">MAAHVPPKKFIKKHGVNMLNPEYLKWKKAGGKKQAPPKFQDPIDFMMVRIDVLEAKDLVGKDKKMFSKKKTSDPYVKVSLLCTPTKTVAGAKRRPQKIPLGETQVIEKNLNPTWNFGRSTKIPVSRMSENLQLVFDIFDKDKLSSDDAMGTVTLSALKWKDTSVPAKWYEVPKGSAKGATGEIKLKVATQVHRVAGLRPYL</sequence>
<evidence type="ECO:0000313" key="4">
    <source>
        <dbReference type="EMBL" id="CAD8343632.1"/>
    </source>
</evidence>
<dbReference type="InterPro" id="IPR000008">
    <property type="entry name" value="C2_dom"/>
</dbReference>
<proteinExistence type="predicted"/>
<dbReference type="SMART" id="SM00239">
    <property type="entry name" value="C2"/>
    <property type="match status" value="1"/>
</dbReference>
<dbReference type="EMBL" id="HBEH01000405">
    <property type="protein sequence ID" value="CAD8343632.1"/>
    <property type="molecule type" value="Transcribed_RNA"/>
</dbReference>
<dbReference type="InterPro" id="IPR035892">
    <property type="entry name" value="C2_domain_sf"/>
</dbReference>
<evidence type="ECO:0000256" key="1">
    <source>
        <dbReference type="ARBA" id="ARBA00022723"/>
    </source>
</evidence>
<dbReference type="Gene3D" id="2.60.40.150">
    <property type="entry name" value="C2 domain"/>
    <property type="match status" value="1"/>
</dbReference>
<dbReference type="CDD" id="cd00030">
    <property type="entry name" value="C2"/>
    <property type="match status" value="1"/>
</dbReference>
<feature type="domain" description="C2" evidence="3">
    <location>
        <begin position="29"/>
        <end position="169"/>
    </location>
</feature>
<dbReference type="GO" id="GO:0005509">
    <property type="term" value="F:calcium ion binding"/>
    <property type="evidence" value="ECO:0007669"/>
    <property type="project" value="TreeGrafter"/>
</dbReference>
<protein>
    <recommendedName>
        <fullName evidence="3">C2 domain-containing protein</fullName>
    </recommendedName>
</protein>
<dbReference type="GO" id="GO:0016020">
    <property type="term" value="C:membrane"/>
    <property type="evidence" value="ECO:0007669"/>
    <property type="project" value="TreeGrafter"/>
</dbReference>
<dbReference type="Pfam" id="PF00168">
    <property type="entry name" value="C2"/>
    <property type="match status" value="1"/>
</dbReference>
<gene>
    <name evidence="4" type="ORF">PARE0329_LOCUS267</name>
</gene>
<evidence type="ECO:0000259" key="3">
    <source>
        <dbReference type="PROSITE" id="PS50004"/>
    </source>
</evidence>
<keyword evidence="1" id="KW-0479">Metal-binding</keyword>